<name>A0A1K2IW23_9FLAO</name>
<keyword evidence="2" id="KW-1185">Reference proteome</keyword>
<gene>
    <name evidence="1" type="ORF">SAMN05216324_11464</name>
</gene>
<evidence type="ECO:0000313" key="2">
    <source>
        <dbReference type="Proteomes" id="UP000182034"/>
    </source>
</evidence>
<evidence type="ECO:0000313" key="1">
    <source>
        <dbReference type="EMBL" id="SFZ95955.1"/>
    </source>
</evidence>
<dbReference type="AlphaFoldDB" id="A0A1K2IW23"/>
<proteinExistence type="predicted"/>
<sequence>MVKKIATTIKENKFLILATTKVPFNGLFQIHYKIVIICKAFLLL</sequence>
<dbReference type="Proteomes" id="UP000182034">
    <property type="component" value="Unassembled WGS sequence"/>
</dbReference>
<protein>
    <submittedName>
        <fullName evidence="1">Uncharacterized protein</fullName>
    </submittedName>
</protein>
<accession>A0A1K2IW23</accession>
<reference evidence="2" key="1">
    <citation type="submission" date="2016-10" db="EMBL/GenBank/DDBJ databases">
        <authorList>
            <person name="Varghese N."/>
            <person name="Submissions S."/>
        </authorList>
    </citation>
    <scope>NUCLEOTIDE SEQUENCE [LARGE SCALE GENOMIC DNA]</scope>
    <source>
        <strain evidence="2">SUR2</strain>
    </source>
</reference>
<organism evidence="1 2">
    <name type="scientific">Chryseobacterium limigenitum</name>
    <dbReference type="NCBI Taxonomy" id="1612149"/>
    <lineage>
        <taxon>Bacteria</taxon>
        <taxon>Pseudomonadati</taxon>
        <taxon>Bacteroidota</taxon>
        <taxon>Flavobacteriia</taxon>
        <taxon>Flavobacteriales</taxon>
        <taxon>Weeksellaceae</taxon>
        <taxon>Chryseobacterium group</taxon>
        <taxon>Chryseobacterium</taxon>
    </lineage>
</organism>
<dbReference type="EMBL" id="FPKW01000014">
    <property type="protein sequence ID" value="SFZ95955.1"/>
    <property type="molecule type" value="Genomic_DNA"/>
</dbReference>